<proteinExistence type="predicted"/>
<organism evidence="1 2">
    <name type="scientific">Octopus vulgaris</name>
    <name type="common">Common octopus</name>
    <dbReference type="NCBI Taxonomy" id="6645"/>
    <lineage>
        <taxon>Eukaryota</taxon>
        <taxon>Metazoa</taxon>
        <taxon>Spiralia</taxon>
        <taxon>Lophotrochozoa</taxon>
        <taxon>Mollusca</taxon>
        <taxon>Cephalopoda</taxon>
        <taxon>Coleoidea</taxon>
        <taxon>Octopodiformes</taxon>
        <taxon>Octopoda</taxon>
        <taxon>Incirrata</taxon>
        <taxon>Octopodidae</taxon>
        <taxon>Octopus</taxon>
    </lineage>
</organism>
<evidence type="ECO:0000313" key="2">
    <source>
        <dbReference type="Proteomes" id="UP001162480"/>
    </source>
</evidence>
<gene>
    <name evidence="1" type="ORF">OCTVUL_1B016599</name>
</gene>
<protein>
    <submittedName>
        <fullName evidence="1">Uncharacterized protein</fullName>
    </submittedName>
</protein>
<name>A0AA36BNL2_OCTVU</name>
<dbReference type="EMBL" id="OX597833">
    <property type="protein sequence ID" value="CAI9737424.1"/>
    <property type="molecule type" value="Genomic_DNA"/>
</dbReference>
<keyword evidence="2" id="KW-1185">Reference proteome</keyword>
<reference evidence="1" key="1">
    <citation type="submission" date="2023-08" db="EMBL/GenBank/DDBJ databases">
        <authorList>
            <person name="Alioto T."/>
            <person name="Alioto T."/>
            <person name="Gomez Garrido J."/>
        </authorList>
    </citation>
    <scope>NUCLEOTIDE SEQUENCE</scope>
</reference>
<dbReference type="AlphaFoldDB" id="A0AA36BNL2"/>
<dbReference type="Proteomes" id="UP001162480">
    <property type="component" value="Chromosome 20"/>
</dbReference>
<accession>A0AA36BNL2</accession>
<sequence>MSVYTQSNEKYQHLRHQQNQEAGEAVIGFTSADRFCYFLLYQPVTCIIFAMSVSYQILNIDSDICTEDLSVTSDRSANASSLENRLLALGQDDNSDKFIIASFRTIDVCSRRKYIANM</sequence>
<evidence type="ECO:0000313" key="1">
    <source>
        <dbReference type="EMBL" id="CAI9737424.1"/>
    </source>
</evidence>